<sequence length="117" mass="13095">MCTIVIKLLLSLALLLSFACNFTKNIQPFSSSSFSSFSSFSSLRTSLRQCETVSPSSRIVLAVFRKILLFTPSLLPPLYGVPYVFPVRLLPHSSTALRHTHGHTHTFLHYHHPPSLV</sequence>
<evidence type="ECO:0000256" key="1">
    <source>
        <dbReference type="SAM" id="SignalP"/>
    </source>
</evidence>
<proteinExistence type="predicted"/>
<dbReference type="AlphaFoldDB" id="A0A2M4DKP9"/>
<keyword evidence="1" id="KW-0732">Signal</keyword>
<dbReference type="PROSITE" id="PS51257">
    <property type="entry name" value="PROKAR_LIPOPROTEIN"/>
    <property type="match status" value="1"/>
</dbReference>
<feature type="signal peptide" evidence="1">
    <location>
        <begin position="1"/>
        <end position="19"/>
    </location>
</feature>
<evidence type="ECO:0000313" key="2">
    <source>
        <dbReference type="EMBL" id="MBW78126.1"/>
    </source>
</evidence>
<protein>
    <submittedName>
        <fullName evidence="2">Putative secreted protein</fullName>
    </submittedName>
</protein>
<organism evidence="2">
    <name type="scientific">Anopheles darlingi</name>
    <name type="common">Mosquito</name>
    <dbReference type="NCBI Taxonomy" id="43151"/>
    <lineage>
        <taxon>Eukaryota</taxon>
        <taxon>Metazoa</taxon>
        <taxon>Ecdysozoa</taxon>
        <taxon>Arthropoda</taxon>
        <taxon>Hexapoda</taxon>
        <taxon>Insecta</taxon>
        <taxon>Pterygota</taxon>
        <taxon>Neoptera</taxon>
        <taxon>Endopterygota</taxon>
        <taxon>Diptera</taxon>
        <taxon>Nematocera</taxon>
        <taxon>Culicoidea</taxon>
        <taxon>Culicidae</taxon>
        <taxon>Anophelinae</taxon>
        <taxon>Anopheles</taxon>
    </lineage>
</organism>
<feature type="chain" id="PRO_5014701730" evidence="1">
    <location>
        <begin position="20"/>
        <end position="117"/>
    </location>
</feature>
<reference evidence="2" key="1">
    <citation type="submission" date="2018-01" db="EMBL/GenBank/DDBJ databases">
        <title>An insight into the sialome of Amazonian anophelines.</title>
        <authorList>
            <person name="Ribeiro J.M."/>
            <person name="Scarpassa V."/>
            <person name="Calvo E."/>
        </authorList>
    </citation>
    <scope>NUCLEOTIDE SEQUENCE</scope>
</reference>
<name>A0A2M4DKP9_ANODA</name>
<dbReference type="EMBL" id="GGFL01013948">
    <property type="protein sequence ID" value="MBW78126.1"/>
    <property type="molecule type" value="Transcribed_RNA"/>
</dbReference>
<accession>A0A2M4DKP9</accession>